<evidence type="ECO:0000313" key="1">
    <source>
        <dbReference type="EMBL" id="MTH65594.1"/>
    </source>
</evidence>
<dbReference type="EMBL" id="WMII01000015">
    <property type="protein sequence ID" value="MTH65594.1"/>
    <property type="molecule type" value="Genomic_DNA"/>
</dbReference>
<gene>
    <name evidence="1" type="ORF">GL284_15075</name>
</gene>
<comment type="caution">
    <text evidence="1">The sequence shown here is derived from an EMBL/GenBank/DDBJ whole genome shotgun (WGS) entry which is preliminary data.</text>
</comment>
<evidence type="ECO:0008006" key="3">
    <source>
        <dbReference type="Google" id="ProtNLM"/>
    </source>
</evidence>
<dbReference type="AlphaFoldDB" id="A0A6L6J4E5"/>
<keyword evidence="2" id="KW-1185">Reference proteome</keyword>
<dbReference type="RefSeq" id="WP_155045475.1">
    <property type="nucleotide sequence ID" value="NZ_WMIH01000015.1"/>
</dbReference>
<evidence type="ECO:0000313" key="2">
    <source>
        <dbReference type="Proteomes" id="UP000478740"/>
    </source>
</evidence>
<proteinExistence type="predicted"/>
<protein>
    <recommendedName>
        <fullName evidence="3">Phage tail tape measure protein</fullName>
    </recommendedName>
</protein>
<accession>A0A6L6J4E5</accession>
<name>A0A6L6J4E5_9RHOB</name>
<organism evidence="1 2">
    <name type="scientific">Paracoccus shanxieyensis</name>
    <dbReference type="NCBI Taxonomy" id="2675752"/>
    <lineage>
        <taxon>Bacteria</taxon>
        <taxon>Pseudomonadati</taxon>
        <taxon>Pseudomonadota</taxon>
        <taxon>Alphaproteobacteria</taxon>
        <taxon>Rhodobacterales</taxon>
        <taxon>Paracoccaceae</taxon>
        <taxon>Paracoccus</taxon>
    </lineage>
</organism>
<dbReference type="Proteomes" id="UP000478740">
    <property type="component" value="Unassembled WGS sequence"/>
</dbReference>
<sequence length="239" mass="24981">MLGYYQTLFDGVIGIFTWAWDNGIAPVLDKLGLLDPVLNAWNALQEGLGVVLDWISAKFNTVMTAIKPVLDGLKWVNDNGAAAINSVTGGNKGPISSGPYTGGATGPIVPGAAIPGVTVPDGARALGGPVRAGLIYRWQEEGRELFMPRTDGNVISNRQLRAMQAMAAPPGGLRIQPVASAGPGARTASARSLRMDIGGITIHAAPGMTPADVARAVRRELETLARSARFDLHDGGDYA</sequence>
<reference evidence="1 2" key="1">
    <citation type="submission" date="2019-11" db="EMBL/GenBank/DDBJ databases">
        <authorList>
            <person name="Dong K."/>
        </authorList>
    </citation>
    <scope>NUCLEOTIDE SEQUENCE [LARGE SCALE GENOMIC DNA]</scope>
    <source>
        <strain evidence="1 2">DK608</strain>
    </source>
</reference>